<keyword evidence="2" id="KW-1185">Reference proteome</keyword>
<accession>A0A6A6T868</accession>
<dbReference type="EMBL" id="MU004339">
    <property type="protein sequence ID" value="KAF2656185.1"/>
    <property type="molecule type" value="Genomic_DNA"/>
</dbReference>
<reference evidence="1" key="1">
    <citation type="journal article" date="2020" name="Stud. Mycol.">
        <title>101 Dothideomycetes genomes: a test case for predicting lifestyles and emergence of pathogens.</title>
        <authorList>
            <person name="Haridas S."/>
            <person name="Albert R."/>
            <person name="Binder M."/>
            <person name="Bloem J."/>
            <person name="Labutti K."/>
            <person name="Salamov A."/>
            <person name="Andreopoulos B."/>
            <person name="Baker S."/>
            <person name="Barry K."/>
            <person name="Bills G."/>
            <person name="Bluhm B."/>
            <person name="Cannon C."/>
            <person name="Castanera R."/>
            <person name="Culley D."/>
            <person name="Daum C."/>
            <person name="Ezra D."/>
            <person name="Gonzalez J."/>
            <person name="Henrissat B."/>
            <person name="Kuo A."/>
            <person name="Liang C."/>
            <person name="Lipzen A."/>
            <person name="Lutzoni F."/>
            <person name="Magnuson J."/>
            <person name="Mondo S."/>
            <person name="Nolan M."/>
            <person name="Ohm R."/>
            <person name="Pangilinan J."/>
            <person name="Park H.-J."/>
            <person name="Ramirez L."/>
            <person name="Alfaro M."/>
            <person name="Sun H."/>
            <person name="Tritt A."/>
            <person name="Yoshinaga Y."/>
            <person name="Zwiers L.-H."/>
            <person name="Turgeon B."/>
            <person name="Goodwin S."/>
            <person name="Spatafora J."/>
            <person name="Crous P."/>
            <person name="Grigoriev I."/>
        </authorList>
    </citation>
    <scope>NUCLEOTIDE SEQUENCE</scope>
    <source>
        <strain evidence="1">CBS 122681</strain>
    </source>
</reference>
<dbReference type="Proteomes" id="UP000799324">
    <property type="component" value="Unassembled WGS sequence"/>
</dbReference>
<sequence length="362" mass="40268">MVVKMRFLKTAFFGFNRTPSLTAASPTEKDLLADPYLEVNLPSPRIDLVLAGTPPGSPSIRTTPSSPSVEFRDEGSFFANPKATTVTFPDNYDVLPEETNGTRAAQTMALIKTPSKAVTLFAGAAHRHSHSLQWNLVLSLLRTLAESLADQVSDKINVAMQGHDVPLLLHNVQDLIPHPQFSMATTLRHFETVFDNVCDDVKDKLTALLEHTRPRTKFSDAKLQGQQWLFAQIMGEKARAALSASGIVPPWQAMQTRSNISWVVGLNQALADLFTQVHDTYSLAQMVEMTPIWYGIREHKQWILVLDSGIVEVEVVGEEKVTEIEIMLQTGFKLNEQDGVKVADYERATLEVEGGEWEEVEV</sequence>
<gene>
    <name evidence="1" type="ORF">K491DRAFT_757710</name>
</gene>
<name>A0A6A6T868_9PLEO</name>
<proteinExistence type="predicted"/>
<dbReference type="OrthoDB" id="3790813at2759"/>
<dbReference type="AlphaFoldDB" id="A0A6A6T868"/>
<evidence type="ECO:0000313" key="2">
    <source>
        <dbReference type="Proteomes" id="UP000799324"/>
    </source>
</evidence>
<evidence type="ECO:0000313" key="1">
    <source>
        <dbReference type="EMBL" id="KAF2656185.1"/>
    </source>
</evidence>
<organism evidence="1 2">
    <name type="scientific">Lophiostoma macrostomum CBS 122681</name>
    <dbReference type="NCBI Taxonomy" id="1314788"/>
    <lineage>
        <taxon>Eukaryota</taxon>
        <taxon>Fungi</taxon>
        <taxon>Dikarya</taxon>
        <taxon>Ascomycota</taxon>
        <taxon>Pezizomycotina</taxon>
        <taxon>Dothideomycetes</taxon>
        <taxon>Pleosporomycetidae</taxon>
        <taxon>Pleosporales</taxon>
        <taxon>Lophiostomataceae</taxon>
        <taxon>Lophiostoma</taxon>
    </lineage>
</organism>
<protein>
    <submittedName>
        <fullName evidence="1">Uncharacterized protein</fullName>
    </submittedName>
</protein>